<accession>A0A2K3DE47</accession>
<reference evidence="2 3" key="1">
    <citation type="journal article" date="2007" name="Science">
        <title>The Chlamydomonas genome reveals the evolution of key animal and plant functions.</title>
        <authorList>
            <person name="Merchant S.S."/>
            <person name="Prochnik S.E."/>
            <person name="Vallon O."/>
            <person name="Harris E.H."/>
            <person name="Karpowicz S.J."/>
            <person name="Witman G.B."/>
            <person name="Terry A."/>
            <person name="Salamov A."/>
            <person name="Fritz-Laylin L.K."/>
            <person name="Marechal-Drouard L."/>
            <person name="Marshall W.F."/>
            <person name="Qu L.H."/>
            <person name="Nelson D.R."/>
            <person name="Sanderfoot A.A."/>
            <person name="Spalding M.H."/>
            <person name="Kapitonov V.V."/>
            <person name="Ren Q."/>
            <person name="Ferris P."/>
            <person name="Lindquist E."/>
            <person name="Shapiro H."/>
            <person name="Lucas S.M."/>
            <person name="Grimwood J."/>
            <person name="Schmutz J."/>
            <person name="Cardol P."/>
            <person name="Cerutti H."/>
            <person name="Chanfreau G."/>
            <person name="Chen C.L."/>
            <person name="Cognat V."/>
            <person name="Croft M.T."/>
            <person name="Dent R."/>
            <person name="Dutcher S."/>
            <person name="Fernandez E."/>
            <person name="Fukuzawa H."/>
            <person name="Gonzalez-Ballester D."/>
            <person name="Gonzalez-Halphen D."/>
            <person name="Hallmann A."/>
            <person name="Hanikenne M."/>
            <person name="Hippler M."/>
            <person name="Inwood W."/>
            <person name="Jabbari K."/>
            <person name="Kalanon M."/>
            <person name="Kuras R."/>
            <person name="Lefebvre P.A."/>
            <person name="Lemaire S.D."/>
            <person name="Lobanov A.V."/>
            <person name="Lohr M."/>
            <person name="Manuell A."/>
            <person name="Meier I."/>
            <person name="Mets L."/>
            <person name="Mittag M."/>
            <person name="Mittelmeier T."/>
            <person name="Moroney J.V."/>
            <person name="Moseley J."/>
            <person name="Napoli C."/>
            <person name="Nedelcu A.M."/>
            <person name="Niyogi K."/>
            <person name="Novoselov S.V."/>
            <person name="Paulsen I.T."/>
            <person name="Pazour G."/>
            <person name="Purton S."/>
            <person name="Ral J.P."/>
            <person name="Riano-Pachon D.M."/>
            <person name="Riekhof W."/>
            <person name="Rymarquis L."/>
            <person name="Schroda M."/>
            <person name="Stern D."/>
            <person name="Umen J."/>
            <person name="Willows R."/>
            <person name="Wilson N."/>
            <person name="Zimmer S.L."/>
            <person name="Allmer J."/>
            <person name="Balk J."/>
            <person name="Bisova K."/>
            <person name="Chen C.J."/>
            <person name="Elias M."/>
            <person name="Gendler K."/>
            <person name="Hauser C."/>
            <person name="Lamb M.R."/>
            <person name="Ledford H."/>
            <person name="Long J.C."/>
            <person name="Minagawa J."/>
            <person name="Page M.D."/>
            <person name="Pan J."/>
            <person name="Pootakham W."/>
            <person name="Roje S."/>
            <person name="Rose A."/>
            <person name="Stahlberg E."/>
            <person name="Terauchi A.M."/>
            <person name="Yang P."/>
            <person name="Ball S."/>
            <person name="Bowler C."/>
            <person name="Dieckmann C.L."/>
            <person name="Gladyshev V.N."/>
            <person name="Green P."/>
            <person name="Jorgensen R."/>
            <person name="Mayfield S."/>
            <person name="Mueller-Roeber B."/>
            <person name="Rajamani S."/>
            <person name="Sayre R.T."/>
            <person name="Brokstein P."/>
            <person name="Dubchak I."/>
            <person name="Goodstein D."/>
            <person name="Hornick L."/>
            <person name="Huang Y.W."/>
            <person name="Jhaveri J."/>
            <person name="Luo Y."/>
            <person name="Martinez D."/>
            <person name="Ngau W.C."/>
            <person name="Otillar B."/>
            <person name="Poliakov A."/>
            <person name="Porter A."/>
            <person name="Szajkowski L."/>
            <person name="Werner G."/>
            <person name="Zhou K."/>
            <person name="Grigoriev I.V."/>
            <person name="Rokhsar D.S."/>
            <person name="Grossman A.R."/>
        </authorList>
    </citation>
    <scope>NUCLEOTIDE SEQUENCE [LARGE SCALE GENOMIC DNA]</scope>
    <source>
        <strain evidence="3">CC-503</strain>
    </source>
</reference>
<name>A0A2K3DE47_CHLRE</name>
<proteinExistence type="predicted"/>
<sequence>MSPASMTRARIAPEPHDLAASQGADRHGRGHRVTPGSHSAYDDWRRALAGNPGRAGRTWSWCAGGGSEASARAAPSLPPPRASQVLWSEDKEEDGKEGKGKGRAGA</sequence>
<feature type="region of interest" description="Disordered" evidence="1">
    <location>
        <begin position="1"/>
        <end position="106"/>
    </location>
</feature>
<dbReference type="AlphaFoldDB" id="A0A2K3DE47"/>
<dbReference type="KEGG" id="cre:CHLRE_09g390838v5"/>
<gene>
    <name evidence="2" type="ORF">CHLRE_09g390838v5</name>
</gene>
<organism evidence="2 3">
    <name type="scientific">Chlamydomonas reinhardtii</name>
    <name type="common">Chlamydomonas smithii</name>
    <dbReference type="NCBI Taxonomy" id="3055"/>
    <lineage>
        <taxon>Eukaryota</taxon>
        <taxon>Viridiplantae</taxon>
        <taxon>Chlorophyta</taxon>
        <taxon>core chlorophytes</taxon>
        <taxon>Chlorophyceae</taxon>
        <taxon>CS clade</taxon>
        <taxon>Chlamydomonadales</taxon>
        <taxon>Chlamydomonadaceae</taxon>
        <taxon>Chlamydomonas</taxon>
    </lineage>
</organism>
<dbReference type="RefSeq" id="XP_042921149.1">
    <property type="nucleotide sequence ID" value="XM_043065570.1"/>
</dbReference>
<dbReference type="GeneID" id="66054620"/>
<evidence type="ECO:0000256" key="1">
    <source>
        <dbReference type="SAM" id="MobiDB-lite"/>
    </source>
</evidence>
<dbReference type="InParanoid" id="A0A2K3DE47"/>
<dbReference type="Proteomes" id="UP000006906">
    <property type="component" value="Chromosome 9"/>
</dbReference>
<evidence type="ECO:0000313" key="2">
    <source>
        <dbReference type="EMBL" id="PNW78809.1"/>
    </source>
</evidence>
<evidence type="ECO:0000313" key="3">
    <source>
        <dbReference type="Proteomes" id="UP000006906"/>
    </source>
</evidence>
<protein>
    <submittedName>
        <fullName evidence="2">Uncharacterized protein</fullName>
    </submittedName>
</protein>
<dbReference type="EMBL" id="CM008970">
    <property type="protein sequence ID" value="PNW78809.1"/>
    <property type="molecule type" value="Genomic_DNA"/>
</dbReference>
<keyword evidence="3" id="KW-1185">Reference proteome</keyword>
<dbReference type="Gramene" id="PNW78809">
    <property type="protein sequence ID" value="PNW78809"/>
    <property type="gene ID" value="CHLRE_09g390838v5"/>
</dbReference>